<dbReference type="PROSITE" id="PS50977">
    <property type="entry name" value="HTH_TETR_2"/>
    <property type="match status" value="1"/>
</dbReference>
<accession>A0ABQ2YTZ8</accession>
<gene>
    <name evidence="4" type="ORF">GCM10007160_22790</name>
</gene>
<evidence type="ECO:0000256" key="2">
    <source>
        <dbReference type="PROSITE-ProRule" id="PRU00335"/>
    </source>
</evidence>
<evidence type="ECO:0000256" key="1">
    <source>
        <dbReference type="ARBA" id="ARBA00023125"/>
    </source>
</evidence>
<dbReference type="EMBL" id="BMXS01000010">
    <property type="protein sequence ID" value="GGX94593.1"/>
    <property type="molecule type" value="Genomic_DNA"/>
</dbReference>
<keyword evidence="5" id="KW-1185">Reference proteome</keyword>
<dbReference type="SUPFAM" id="SSF48498">
    <property type="entry name" value="Tetracyclin repressor-like, C-terminal domain"/>
    <property type="match status" value="1"/>
</dbReference>
<dbReference type="InterPro" id="IPR015292">
    <property type="entry name" value="Tscrpt_reg_YbiH_C"/>
</dbReference>
<evidence type="ECO:0000313" key="5">
    <source>
        <dbReference type="Proteomes" id="UP000653056"/>
    </source>
</evidence>
<keyword evidence="1 2" id="KW-0238">DNA-binding</keyword>
<dbReference type="InterPro" id="IPR009057">
    <property type="entry name" value="Homeodomain-like_sf"/>
</dbReference>
<protein>
    <submittedName>
        <fullName evidence="4">TetR family transcriptional regulator</fullName>
    </submittedName>
</protein>
<dbReference type="Gene3D" id="1.10.10.60">
    <property type="entry name" value="Homeodomain-like"/>
    <property type="match status" value="1"/>
</dbReference>
<comment type="caution">
    <text evidence="4">The sequence shown here is derived from an EMBL/GenBank/DDBJ whole genome shotgun (WGS) entry which is preliminary data.</text>
</comment>
<dbReference type="PANTHER" id="PTHR30055:SF226">
    <property type="entry name" value="HTH-TYPE TRANSCRIPTIONAL REGULATOR PKSA"/>
    <property type="match status" value="1"/>
</dbReference>
<organism evidence="4 5">
    <name type="scientific">Litchfieldella qijiaojingensis</name>
    <dbReference type="NCBI Taxonomy" id="980347"/>
    <lineage>
        <taxon>Bacteria</taxon>
        <taxon>Pseudomonadati</taxon>
        <taxon>Pseudomonadota</taxon>
        <taxon>Gammaproteobacteria</taxon>
        <taxon>Oceanospirillales</taxon>
        <taxon>Halomonadaceae</taxon>
        <taxon>Litchfieldella</taxon>
    </lineage>
</organism>
<dbReference type="RefSeq" id="WP_189469246.1">
    <property type="nucleotide sequence ID" value="NZ_BMXS01000010.1"/>
</dbReference>
<dbReference type="PANTHER" id="PTHR30055">
    <property type="entry name" value="HTH-TYPE TRANSCRIPTIONAL REGULATOR RUTR"/>
    <property type="match status" value="1"/>
</dbReference>
<reference evidence="5" key="1">
    <citation type="journal article" date="2019" name="Int. J. Syst. Evol. Microbiol.">
        <title>The Global Catalogue of Microorganisms (GCM) 10K type strain sequencing project: providing services to taxonomists for standard genome sequencing and annotation.</title>
        <authorList>
            <consortium name="The Broad Institute Genomics Platform"/>
            <consortium name="The Broad Institute Genome Sequencing Center for Infectious Disease"/>
            <person name="Wu L."/>
            <person name="Ma J."/>
        </authorList>
    </citation>
    <scope>NUCLEOTIDE SEQUENCE [LARGE SCALE GENOMIC DNA]</scope>
    <source>
        <strain evidence="5">KCTC 22228</strain>
    </source>
</reference>
<sequence length="219" mass="24822">MGDQPYRRQPRDNTQEKLIQAGIRLFGELGYKATTTRMIADAAEANIGSIAYYFDNKHGLYLAAARYIAGQLRQRLRLDEATMANDAEGKPDRQTAMAALQDMTRRMVKVFTADDECRQWLLFVIREQATPTEAFDILHTQAFGTVQATLSTLIAILTERSRDDQRVIVETHTLIGQIVFFLICREPLLRRLGIEALDDTITATIEDVIASHLRVYEAD</sequence>
<feature type="DNA-binding region" description="H-T-H motif" evidence="2">
    <location>
        <begin position="35"/>
        <end position="54"/>
    </location>
</feature>
<dbReference type="InterPro" id="IPR036271">
    <property type="entry name" value="Tet_transcr_reg_TetR-rel_C_sf"/>
</dbReference>
<name>A0ABQ2YTZ8_9GAMM</name>
<dbReference type="Gene3D" id="1.10.357.10">
    <property type="entry name" value="Tetracycline Repressor, domain 2"/>
    <property type="match status" value="1"/>
</dbReference>
<dbReference type="Pfam" id="PF00440">
    <property type="entry name" value="TetR_N"/>
    <property type="match status" value="1"/>
</dbReference>
<evidence type="ECO:0000259" key="3">
    <source>
        <dbReference type="PROSITE" id="PS50977"/>
    </source>
</evidence>
<evidence type="ECO:0000313" key="4">
    <source>
        <dbReference type="EMBL" id="GGX94593.1"/>
    </source>
</evidence>
<dbReference type="InterPro" id="IPR001647">
    <property type="entry name" value="HTH_TetR"/>
</dbReference>
<proteinExistence type="predicted"/>
<dbReference type="SUPFAM" id="SSF46689">
    <property type="entry name" value="Homeodomain-like"/>
    <property type="match status" value="1"/>
</dbReference>
<feature type="domain" description="HTH tetR-type" evidence="3">
    <location>
        <begin position="12"/>
        <end position="72"/>
    </location>
</feature>
<dbReference type="InterPro" id="IPR050109">
    <property type="entry name" value="HTH-type_TetR-like_transc_reg"/>
</dbReference>
<dbReference type="Proteomes" id="UP000653056">
    <property type="component" value="Unassembled WGS sequence"/>
</dbReference>
<dbReference type="Pfam" id="PF09209">
    <property type="entry name" value="CecR_C"/>
    <property type="match status" value="1"/>
</dbReference>